<dbReference type="SUPFAM" id="SSF102114">
    <property type="entry name" value="Radical SAM enzymes"/>
    <property type="match status" value="1"/>
</dbReference>
<gene>
    <name evidence="2" type="ORF">COV74_09910</name>
</gene>
<dbReference type="GO" id="GO:0003913">
    <property type="term" value="F:DNA photolyase activity"/>
    <property type="evidence" value="ECO:0007669"/>
    <property type="project" value="TreeGrafter"/>
</dbReference>
<proteinExistence type="predicted"/>
<evidence type="ECO:0000313" key="3">
    <source>
        <dbReference type="Proteomes" id="UP000230859"/>
    </source>
</evidence>
<dbReference type="PANTHER" id="PTHR37822:SF2">
    <property type="entry name" value="SPORE PHOTOPRODUCT LYASE"/>
    <property type="match status" value="1"/>
</dbReference>
<dbReference type="InterPro" id="IPR058240">
    <property type="entry name" value="rSAM_sf"/>
</dbReference>
<comment type="caution">
    <text evidence="2">The sequence shown here is derived from an EMBL/GenBank/DDBJ whole genome shotgun (WGS) entry which is preliminary data.</text>
</comment>
<dbReference type="Proteomes" id="UP000230859">
    <property type="component" value="Unassembled WGS sequence"/>
</dbReference>
<accession>A0A2H0LLH5</accession>
<dbReference type="PANTHER" id="PTHR37822">
    <property type="entry name" value="SPORE PHOTOPRODUCT LYASE-RELATED"/>
    <property type="match status" value="1"/>
</dbReference>
<protein>
    <recommendedName>
        <fullName evidence="1">Elp3/MiaA/NifB-like radical SAM core domain-containing protein</fullName>
    </recommendedName>
</protein>
<dbReference type="InterPro" id="IPR049539">
    <property type="entry name" value="SPL"/>
</dbReference>
<evidence type="ECO:0000313" key="2">
    <source>
        <dbReference type="EMBL" id="PIQ85262.1"/>
    </source>
</evidence>
<organism evidence="2 3">
    <name type="scientific">Candidatus Abzuiibacterium crystallinum</name>
    <dbReference type="NCBI Taxonomy" id="1974748"/>
    <lineage>
        <taxon>Bacteria</taxon>
        <taxon>Pseudomonadati</taxon>
        <taxon>Candidatus Omnitrophota</taxon>
        <taxon>Candidatus Abzuiibacterium</taxon>
    </lineage>
</organism>
<name>A0A2H0LLH5_9BACT</name>
<reference evidence="2 3" key="1">
    <citation type="submission" date="2017-09" db="EMBL/GenBank/DDBJ databases">
        <title>Depth-based differentiation of microbial function through sediment-hosted aquifers and enrichment of novel symbionts in the deep terrestrial subsurface.</title>
        <authorList>
            <person name="Probst A.J."/>
            <person name="Ladd B."/>
            <person name="Jarett J.K."/>
            <person name="Geller-Mcgrath D.E."/>
            <person name="Sieber C.M."/>
            <person name="Emerson J.B."/>
            <person name="Anantharaman K."/>
            <person name="Thomas B.C."/>
            <person name="Malmstrom R."/>
            <person name="Stieglmeier M."/>
            <person name="Klingl A."/>
            <person name="Woyke T."/>
            <person name="Ryan C.M."/>
            <person name="Banfield J.F."/>
        </authorList>
    </citation>
    <scope>NUCLEOTIDE SEQUENCE [LARGE SCALE GENOMIC DNA]</scope>
    <source>
        <strain evidence="2">CG11_big_fil_rev_8_21_14_0_20_45_26</strain>
    </source>
</reference>
<dbReference type="Gene3D" id="3.80.30.30">
    <property type="match status" value="1"/>
</dbReference>
<dbReference type="InterPro" id="IPR006638">
    <property type="entry name" value="Elp3/MiaA/NifB-like_rSAM"/>
</dbReference>
<dbReference type="Gene3D" id="3.40.50.12110">
    <property type="match status" value="1"/>
</dbReference>
<sequence>MSHAVLAHLRETLAERFGKNKTEELCRLIYEIARREENEPLNILTLALEGSALEQIRFTTLKQTLLKRRFPNLAPEDLKRTYLAPLHLPSESEQIPSMRELFKPTAIFIEKRAKHYPLAGRVMNAWPEVEMVEIEAIDELRRPKKDWMKDFGKRTLAISVEPFDLVKPCPCSTSTVSCNYYLLNIGYGCPYDCTYCYLQAYQNLPAIVLPANLEEFLAHMDQKLELKPGQFTRIGTGEYADSLALDWLTEYSKILVPHFKDKAVTLELKTKSDCIENLLNLDHGGRTVIAWSVNPERFCNEEKKTAAVQERLRAAKRCEEAGYGTAFHFDPLILAEGCEKDYERLVEMLFDHVNESIRWISLGALRFHKDLRRAAEYRHPESQIFLGEGRLDPLDEKMRYTADSRIRLYREMVRQIQRYRQNTPIYLCMESPEVWRSVFEGKPYQGKIDQWIACGSS</sequence>
<dbReference type="EMBL" id="PCVY01000072">
    <property type="protein sequence ID" value="PIQ85262.1"/>
    <property type="molecule type" value="Genomic_DNA"/>
</dbReference>
<dbReference type="SMART" id="SM00729">
    <property type="entry name" value="Elp3"/>
    <property type="match status" value="1"/>
</dbReference>
<dbReference type="GO" id="GO:1904047">
    <property type="term" value="F:S-adenosyl-L-methionine binding"/>
    <property type="evidence" value="ECO:0007669"/>
    <property type="project" value="TreeGrafter"/>
</dbReference>
<dbReference type="Pfam" id="PF20903">
    <property type="entry name" value="SPL"/>
    <property type="match status" value="1"/>
</dbReference>
<dbReference type="GO" id="GO:0042601">
    <property type="term" value="C:endospore-forming forespore"/>
    <property type="evidence" value="ECO:0007669"/>
    <property type="project" value="TreeGrafter"/>
</dbReference>
<evidence type="ECO:0000259" key="1">
    <source>
        <dbReference type="SMART" id="SM00729"/>
    </source>
</evidence>
<dbReference type="GO" id="GO:0051539">
    <property type="term" value="F:4 iron, 4 sulfur cluster binding"/>
    <property type="evidence" value="ECO:0007669"/>
    <property type="project" value="TreeGrafter"/>
</dbReference>
<feature type="domain" description="Elp3/MiaA/NifB-like radical SAM core" evidence="1">
    <location>
        <begin position="179"/>
        <end position="388"/>
    </location>
</feature>
<dbReference type="AlphaFoldDB" id="A0A2H0LLH5"/>